<evidence type="ECO:0008006" key="3">
    <source>
        <dbReference type="Google" id="ProtNLM"/>
    </source>
</evidence>
<evidence type="ECO:0000313" key="1">
    <source>
        <dbReference type="EMBL" id="WOL01220.1"/>
    </source>
</evidence>
<proteinExistence type="predicted"/>
<protein>
    <recommendedName>
        <fullName evidence="3">Reverse transcriptase domain-containing protein</fullName>
    </recommendedName>
</protein>
<name>A0AAQ3K596_9LILI</name>
<keyword evidence="2" id="KW-1185">Reference proteome</keyword>
<accession>A0AAQ3K596</accession>
<sequence length="429" mass="50755">MQEILTRILHMHSEKGSIKFFKYKNLKLSHLSFADDVLIVIKGNLDNCIRLQNVLDQYCNLTEQKINILKSELHFPKHCQDDMKKKIQKVFDFKIRIFPMNYLLSFISPQKLDLSHQSLLLHKALKKVEVWDGKGLSQAGRITLINFVMNSLPMHTLASTWVNDGIIDKFHKISRRYLWQSSKGKKGFHLIGWKKVILRKNMGGLGIKDIGLFKFSIQAKRILPFLNKEKCLWIKFLIDKYKDYHPWFCDSNKKFSWAFKCIHEAIQHLKEGLRKRVGNGANINIWPWFSDIPINKWPTYINIELLPNFTKVKDLMLNKEWNYESILNLFGGFHINEITQIYIPKKNIRDKWVWKSSKMLDCKSAYNYMAELKHKDGGYSASWDKIWNLEIIRRVKVFLWKLLWKTAYVKIPSTIQQGGGKQMLCMWGR</sequence>
<dbReference type="EMBL" id="CP136892">
    <property type="protein sequence ID" value="WOL01220.1"/>
    <property type="molecule type" value="Genomic_DNA"/>
</dbReference>
<reference evidence="1 2" key="1">
    <citation type="submission" date="2023-10" db="EMBL/GenBank/DDBJ databases">
        <title>Chromosome-scale genome assembly provides insights into flower coloration mechanisms of Canna indica.</title>
        <authorList>
            <person name="Li C."/>
        </authorList>
    </citation>
    <scope>NUCLEOTIDE SEQUENCE [LARGE SCALE GENOMIC DNA]</scope>
    <source>
        <tissue evidence="1">Flower</tissue>
    </source>
</reference>
<evidence type="ECO:0000313" key="2">
    <source>
        <dbReference type="Proteomes" id="UP001327560"/>
    </source>
</evidence>
<dbReference type="PANTHER" id="PTHR33116:SF78">
    <property type="entry name" value="OS12G0587133 PROTEIN"/>
    <property type="match status" value="1"/>
</dbReference>
<gene>
    <name evidence="1" type="ORF">Cni_G09934</name>
</gene>
<organism evidence="1 2">
    <name type="scientific">Canna indica</name>
    <name type="common">Indian-shot</name>
    <dbReference type="NCBI Taxonomy" id="4628"/>
    <lineage>
        <taxon>Eukaryota</taxon>
        <taxon>Viridiplantae</taxon>
        <taxon>Streptophyta</taxon>
        <taxon>Embryophyta</taxon>
        <taxon>Tracheophyta</taxon>
        <taxon>Spermatophyta</taxon>
        <taxon>Magnoliopsida</taxon>
        <taxon>Liliopsida</taxon>
        <taxon>Zingiberales</taxon>
        <taxon>Cannaceae</taxon>
        <taxon>Canna</taxon>
    </lineage>
</organism>
<dbReference type="PANTHER" id="PTHR33116">
    <property type="entry name" value="REVERSE TRANSCRIPTASE ZINC-BINDING DOMAIN-CONTAINING PROTEIN-RELATED-RELATED"/>
    <property type="match status" value="1"/>
</dbReference>
<dbReference type="AlphaFoldDB" id="A0AAQ3K596"/>
<dbReference type="Proteomes" id="UP001327560">
    <property type="component" value="Chromosome 3"/>
</dbReference>